<dbReference type="InterPro" id="IPR036909">
    <property type="entry name" value="Cyt_c-like_dom_sf"/>
</dbReference>
<dbReference type="RefSeq" id="WP_101751668.1">
    <property type="nucleotide sequence ID" value="NZ_CP025430.1"/>
</dbReference>
<keyword evidence="10" id="KW-0472">Membrane</keyword>
<evidence type="ECO:0000256" key="1">
    <source>
        <dbReference type="ARBA" id="ARBA00004162"/>
    </source>
</evidence>
<keyword evidence="14" id="KW-1185">Reference proteome</keyword>
<keyword evidence="6 11" id="KW-0479">Metal-binding</keyword>
<evidence type="ECO:0000256" key="2">
    <source>
        <dbReference type="ARBA" id="ARBA00022448"/>
    </source>
</evidence>
<dbReference type="OrthoDB" id="9805828at2"/>
<dbReference type="FunFam" id="1.10.760.10:FF:000026">
    <property type="entry name" value="Cytochrome C, membrane-bound"/>
    <property type="match status" value="1"/>
</dbReference>
<dbReference type="SUPFAM" id="SSF46626">
    <property type="entry name" value="Cytochrome c"/>
    <property type="match status" value="1"/>
</dbReference>
<evidence type="ECO:0000256" key="5">
    <source>
        <dbReference type="ARBA" id="ARBA00022692"/>
    </source>
</evidence>
<reference evidence="13 14" key="1">
    <citation type="journal article" date="2013" name="Antonie Van Leeuwenhoek">
        <title>Paracoccus zhejiangensis sp. nov., isolated from activated sludge in wastewater-treatment system.</title>
        <authorList>
            <person name="Wu Z.G."/>
            <person name="Zhang D.F."/>
            <person name="Liu Y.L."/>
            <person name="Wang F."/>
            <person name="Jiang X."/>
            <person name="Li C."/>
            <person name="Li S.P."/>
            <person name="Hong Q."/>
            <person name="Li W.J."/>
        </authorList>
    </citation>
    <scope>NUCLEOTIDE SEQUENCE [LARGE SCALE GENOMIC DNA]</scope>
    <source>
        <strain evidence="13 14">J6</strain>
    </source>
</reference>
<keyword evidence="8" id="KW-1133">Transmembrane helix</keyword>
<dbReference type="InterPro" id="IPR002327">
    <property type="entry name" value="Cyt_c_1A/1B"/>
</dbReference>
<dbReference type="PRINTS" id="PR00604">
    <property type="entry name" value="CYTCHRMECIAB"/>
</dbReference>
<gene>
    <name evidence="13" type="ORF">CX676_05150</name>
</gene>
<evidence type="ECO:0000256" key="3">
    <source>
        <dbReference type="ARBA" id="ARBA00022475"/>
    </source>
</evidence>
<keyword evidence="9 11" id="KW-0408">Iron</keyword>
<keyword evidence="7" id="KW-0249">Electron transport</keyword>
<dbReference type="Pfam" id="PF00034">
    <property type="entry name" value="Cytochrom_C"/>
    <property type="match status" value="1"/>
</dbReference>
<dbReference type="Gene3D" id="1.10.760.10">
    <property type="entry name" value="Cytochrome c-like domain"/>
    <property type="match status" value="1"/>
</dbReference>
<proteinExistence type="predicted"/>
<dbReference type="KEGG" id="pzh:CX676_05150"/>
<evidence type="ECO:0000256" key="10">
    <source>
        <dbReference type="ARBA" id="ARBA00023136"/>
    </source>
</evidence>
<evidence type="ECO:0000256" key="8">
    <source>
        <dbReference type="ARBA" id="ARBA00022989"/>
    </source>
</evidence>
<keyword evidence="5" id="KW-0812">Transmembrane</keyword>
<keyword evidence="4 11" id="KW-0349">Heme</keyword>
<dbReference type="GO" id="GO:0020037">
    <property type="term" value="F:heme binding"/>
    <property type="evidence" value="ECO:0007669"/>
    <property type="project" value="InterPro"/>
</dbReference>
<evidence type="ECO:0000256" key="7">
    <source>
        <dbReference type="ARBA" id="ARBA00022982"/>
    </source>
</evidence>
<keyword evidence="2" id="KW-0813">Transport</keyword>
<dbReference type="PROSITE" id="PS51007">
    <property type="entry name" value="CYTC"/>
    <property type="match status" value="1"/>
</dbReference>
<dbReference type="InterPro" id="IPR009056">
    <property type="entry name" value="Cyt_c-like_dom"/>
</dbReference>
<accession>A0A2H5EWD7</accession>
<evidence type="ECO:0000256" key="11">
    <source>
        <dbReference type="PROSITE-ProRule" id="PRU00433"/>
    </source>
</evidence>
<evidence type="ECO:0000256" key="6">
    <source>
        <dbReference type="ARBA" id="ARBA00022723"/>
    </source>
</evidence>
<feature type="domain" description="Cytochrome c" evidence="12">
    <location>
        <begin position="79"/>
        <end position="180"/>
    </location>
</feature>
<evidence type="ECO:0000313" key="13">
    <source>
        <dbReference type="EMBL" id="AUH63626.1"/>
    </source>
</evidence>
<evidence type="ECO:0000256" key="9">
    <source>
        <dbReference type="ARBA" id="ARBA00023004"/>
    </source>
</evidence>
<dbReference type="Proteomes" id="UP000234530">
    <property type="component" value="Chromosome"/>
</dbReference>
<comment type="subcellular location">
    <subcellularLocation>
        <location evidence="1">Cell membrane</location>
        <topology evidence="1">Single-pass membrane protein</topology>
    </subcellularLocation>
</comment>
<dbReference type="GO" id="GO:0005886">
    <property type="term" value="C:plasma membrane"/>
    <property type="evidence" value="ECO:0007669"/>
    <property type="project" value="UniProtKB-SubCell"/>
</dbReference>
<keyword evidence="3" id="KW-1003">Cell membrane</keyword>
<evidence type="ECO:0000259" key="12">
    <source>
        <dbReference type="PROSITE" id="PS51007"/>
    </source>
</evidence>
<dbReference type="GO" id="GO:0046872">
    <property type="term" value="F:metal ion binding"/>
    <property type="evidence" value="ECO:0007669"/>
    <property type="project" value="UniProtKB-KW"/>
</dbReference>
<sequence>MFDTMTITKAAGALIGALLFLLLAGWAASGVYHVGASGEGSHDGEAAAQAYTIPVEEAAGGDAGAEEEQIDFAALMAQADVAAGEKDFGKCKACHKLDGSDGTGPHLNGIVDRAVASVGGFGYSDAMVAHAGEAPTWTPEALQEFLANPKGVVSGTKMSFAGLKDPQDRADLIAYLAAQP</sequence>
<dbReference type="AlphaFoldDB" id="A0A2H5EWD7"/>
<dbReference type="GO" id="GO:0009055">
    <property type="term" value="F:electron transfer activity"/>
    <property type="evidence" value="ECO:0007669"/>
    <property type="project" value="InterPro"/>
</dbReference>
<dbReference type="PANTHER" id="PTHR11961">
    <property type="entry name" value="CYTOCHROME C"/>
    <property type="match status" value="1"/>
</dbReference>
<dbReference type="EMBL" id="CP025430">
    <property type="protein sequence ID" value="AUH63626.1"/>
    <property type="molecule type" value="Genomic_DNA"/>
</dbReference>
<name>A0A2H5EWD7_9RHOB</name>
<protein>
    <submittedName>
        <fullName evidence="13">Cytochrome c family protein</fullName>
    </submittedName>
</protein>
<organism evidence="13 14">
    <name type="scientific">Paracoccus zhejiangensis</name>
    <dbReference type="NCBI Taxonomy" id="1077935"/>
    <lineage>
        <taxon>Bacteria</taxon>
        <taxon>Pseudomonadati</taxon>
        <taxon>Pseudomonadota</taxon>
        <taxon>Alphaproteobacteria</taxon>
        <taxon>Rhodobacterales</taxon>
        <taxon>Paracoccaceae</taxon>
        <taxon>Paracoccus</taxon>
    </lineage>
</organism>
<evidence type="ECO:0000256" key="4">
    <source>
        <dbReference type="ARBA" id="ARBA00022617"/>
    </source>
</evidence>
<evidence type="ECO:0000313" key="14">
    <source>
        <dbReference type="Proteomes" id="UP000234530"/>
    </source>
</evidence>